<name>A0ABN4NPR4_9PROT</name>
<protein>
    <recommendedName>
        <fullName evidence="1">Bacterial CdiA-CT RNAse A domain-containing protein</fullName>
    </recommendedName>
</protein>
<feature type="domain" description="Bacterial CdiA-CT RNAse A" evidence="1">
    <location>
        <begin position="208"/>
        <end position="316"/>
    </location>
</feature>
<sequence>MSNTNQHPALTFVMSEHQLVSIVRRYLPSQKTINRAEGLAMIGFGAAEIAGATGLLAAPEPTLSKVGGIAFAAHGVDVMTAGRRAWNTGTPPQTRTERTVRAAALRAHASPVVADMAGMAVDALIPSSLLYRAGSFAATRAIRVASADVSRLTFRQADITMEHFHRPASHSPQPARPPTDRDLLLPHRQKRLDLDHHEAPPHNRKAGGHVLLKHVDPTDEYIERRFVKERQPIVSFFISKEDAERAIHKVLKDNSSKIDHWRKNAKDGNKIQFDGYTSGRGTVVIESANRQRKTARHIQVTIVKKVHNGMSYYVHTVRLYHS</sequence>
<evidence type="ECO:0000259" key="1">
    <source>
        <dbReference type="Pfam" id="PF18431"/>
    </source>
</evidence>
<dbReference type="Pfam" id="PF18431">
    <property type="entry name" value="RNAse_A_bac"/>
    <property type="match status" value="1"/>
</dbReference>
<proteinExistence type="predicted"/>
<reference evidence="2 3" key="1">
    <citation type="submission" date="2015-03" db="EMBL/GenBank/DDBJ databases">
        <title>Genome study of Acetobacter sp. SLV-7.</title>
        <authorList>
            <person name="Cho G.Y."/>
            <person name="Jeon C.O."/>
        </authorList>
    </citation>
    <scope>NUCLEOTIDE SEQUENCE [LARGE SCALE GENOMIC DNA]</scope>
    <source>
        <strain evidence="2 3">SLV-7</strain>
    </source>
</reference>
<keyword evidence="3" id="KW-1185">Reference proteome</keyword>
<dbReference type="RefSeq" id="WP_063354120.1">
    <property type="nucleotide sequence ID" value="NZ_JBFNUA010000002.1"/>
</dbReference>
<dbReference type="Proteomes" id="UP000076595">
    <property type="component" value="Chromosome"/>
</dbReference>
<accession>A0ABN4NPR4</accession>
<evidence type="ECO:0000313" key="3">
    <source>
        <dbReference type="Proteomes" id="UP000076595"/>
    </source>
</evidence>
<gene>
    <name evidence="2" type="ORF">WG31_07480</name>
</gene>
<dbReference type="EMBL" id="CP011120">
    <property type="protein sequence ID" value="ANA13880.1"/>
    <property type="molecule type" value="Genomic_DNA"/>
</dbReference>
<organism evidence="2 3">
    <name type="scientific">Acetobacter oryzifermentans</name>
    <dbReference type="NCBI Taxonomy" id="1633874"/>
    <lineage>
        <taxon>Bacteria</taxon>
        <taxon>Pseudomonadati</taxon>
        <taxon>Pseudomonadota</taxon>
        <taxon>Alphaproteobacteria</taxon>
        <taxon>Acetobacterales</taxon>
        <taxon>Acetobacteraceae</taxon>
        <taxon>Acetobacter</taxon>
    </lineage>
</organism>
<evidence type="ECO:0000313" key="2">
    <source>
        <dbReference type="EMBL" id="ANA13880.1"/>
    </source>
</evidence>
<dbReference type="InterPro" id="IPR041436">
    <property type="entry name" value="RNAse_A_bac"/>
</dbReference>